<comment type="caution">
    <text evidence="1">The sequence shown here is derived from an EMBL/GenBank/DDBJ whole genome shotgun (WGS) entry which is preliminary data.</text>
</comment>
<accession>A0A1T4MU23</accession>
<proteinExistence type="predicted"/>
<dbReference type="EMBL" id="MTSM01000001">
    <property type="protein sequence ID" value="OPX56887.1"/>
    <property type="molecule type" value="Genomic_DNA"/>
</dbReference>
<keyword evidence="2" id="KW-1185">Reference proteome</keyword>
<reference evidence="1 2" key="1">
    <citation type="submission" date="2017-01" db="EMBL/GenBank/DDBJ databases">
        <title>Genome Sequencing of a Marine Spirillum, Oceanospirillum multiglobuliferum ATCC 33336, from Japan.</title>
        <authorList>
            <person name="Carney J.G."/>
            <person name="Trachtenberg A.M."/>
            <person name="Rheaume B.A."/>
            <person name="Linnane J.D."/>
            <person name="Pitts N.L."/>
            <person name="Mykles D.L."/>
            <person name="Maclea K.S."/>
        </authorList>
    </citation>
    <scope>NUCLEOTIDE SEQUENCE [LARGE SCALE GENOMIC DNA]</scope>
    <source>
        <strain evidence="1 2">ATCC 33336</strain>
    </source>
</reference>
<gene>
    <name evidence="1" type="ORF">BTE48_00170</name>
</gene>
<organism evidence="1 2">
    <name type="scientific">Oceanospirillum multiglobuliferum</name>
    <dbReference type="NCBI Taxonomy" id="64969"/>
    <lineage>
        <taxon>Bacteria</taxon>
        <taxon>Pseudomonadati</taxon>
        <taxon>Pseudomonadota</taxon>
        <taxon>Gammaproteobacteria</taxon>
        <taxon>Oceanospirillales</taxon>
        <taxon>Oceanospirillaceae</taxon>
        <taxon>Oceanospirillum</taxon>
    </lineage>
</organism>
<protein>
    <submittedName>
        <fullName evidence="1">Uncharacterized protein</fullName>
    </submittedName>
</protein>
<evidence type="ECO:0000313" key="1">
    <source>
        <dbReference type="EMBL" id="OPX56887.1"/>
    </source>
</evidence>
<sequence>MQTLVCSCPELKFNDQGTAQELIVSAIKQNLPRLKGVTASGEVIDLPELSEILLEWDEGLPATLLLSPEHLDGPALTLEVGSAEDEDDALTEYGIIVLRPGASNMVDISIETHVVEDENCGEDCNCHD</sequence>
<dbReference type="STRING" id="64969.SAMN02745127_00922"/>
<dbReference type="AlphaFoldDB" id="A0A1T4MU23"/>
<name>A0A1T4MU23_9GAMM</name>
<evidence type="ECO:0000313" key="2">
    <source>
        <dbReference type="Proteomes" id="UP000191418"/>
    </source>
</evidence>
<dbReference type="Proteomes" id="UP000191418">
    <property type="component" value="Unassembled WGS sequence"/>
</dbReference>